<dbReference type="InterPro" id="IPR005225">
    <property type="entry name" value="Small_GTP-bd"/>
</dbReference>
<dbReference type="InterPro" id="IPR001806">
    <property type="entry name" value="Small_GTPase"/>
</dbReference>
<dbReference type="InterPro" id="IPR003578">
    <property type="entry name" value="Small_GTPase_Rho"/>
</dbReference>
<accession>A0A0B6XYF3</accession>
<keyword evidence="2" id="KW-0342">GTP-binding</keyword>
<proteinExistence type="predicted"/>
<dbReference type="AlphaFoldDB" id="A0A0B6XYF3"/>
<organism evidence="3">
    <name type="scientific">Arion vulgaris</name>
    <dbReference type="NCBI Taxonomy" id="1028688"/>
    <lineage>
        <taxon>Eukaryota</taxon>
        <taxon>Metazoa</taxon>
        <taxon>Spiralia</taxon>
        <taxon>Lophotrochozoa</taxon>
        <taxon>Mollusca</taxon>
        <taxon>Gastropoda</taxon>
        <taxon>Heterobranchia</taxon>
        <taxon>Euthyneura</taxon>
        <taxon>Panpulmonata</taxon>
        <taxon>Eupulmonata</taxon>
        <taxon>Stylommatophora</taxon>
        <taxon>Helicina</taxon>
        <taxon>Arionoidea</taxon>
        <taxon>Arionidae</taxon>
        <taxon>Arion</taxon>
    </lineage>
</organism>
<dbReference type="GO" id="GO:0003924">
    <property type="term" value="F:GTPase activity"/>
    <property type="evidence" value="ECO:0007669"/>
    <property type="project" value="InterPro"/>
</dbReference>
<dbReference type="EMBL" id="HACG01002237">
    <property type="protein sequence ID" value="CEK49102.1"/>
    <property type="molecule type" value="Transcribed_RNA"/>
</dbReference>
<dbReference type="SMART" id="SM00173">
    <property type="entry name" value="RAS"/>
    <property type="match status" value="1"/>
</dbReference>
<dbReference type="PANTHER" id="PTHR24072">
    <property type="entry name" value="RHO FAMILY GTPASE"/>
    <property type="match status" value="1"/>
</dbReference>
<dbReference type="SMART" id="SM00174">
    <property type="entry name" value="RHO"/>
    <property type="match status" value="1"/>
</dbReference>
<dbReference type="FunFam" id="3.40.50.300:FF:000118">
    <property type="entry name" value="Rho-related GTP-binding protein RhoG"/>
    <property type="match status" value="1"/>
</dbReference>
<dbReference type="PROSITE" id="PS51421">
    <property type="entry name" value="RAS"/>
    <property type="match status" value="1"/>
</dbReference>
<dbReference type="PRINTS" id="PR00449">
    <property type="entry name" value="RASTRNSFRMNG"/>
</dbReference>
<evidence type="ECO:0000313" key="3">
    <source>
        <dbReference type="EMBL" id="CEK49102.1"/>
    </source>
</evidence>
<dbReference type="PROSITE" id="PS51419">
    <property type="entry name" value="RAB"/>
    <property type="match status" value="1"/>
</dbReference>
<dbReference type="PROSITE" id="PS51420">
    <property type="entry name" value="RHO"/>
    <property type="match status" value="1"/>
</dbReference>
<protein>
    <recommendedName>
        <fullName evidence="4">Small monomeric GTPase</fullName>
    </recommendedName>
</protein>
<dbReference type="NCBIfam" id="TIGR00231">
    <property type="entry name" value="small_GTP"/>
    <property type="match status" value="1"/>
</dbReference>
<dbReference type="GO" id="GO:0005525">
    <property type="term" value="F:GTP binding"/>
    <property type="evidence" value="ECO:0007669"/>
    <property type="project" value="UniProtKB-KW"/>
</dbReference>
<dbReference type="Pfam" id="PF00071">
    <property type="entry name" value="Ras"/>
    <property type="match status" value="1"/>
</dbReference>
<dbReference type="Gene3D" id="3.40.50.300">
    <property type="entry name" value="P-loop containing nucleotide triphosphate hydrolases"/>
    <property type="match status" value="1"/>
</dbReference>
<dbReference type="GO" id="GO:0007264">
    <property type="term" value="P:small GTPase-mediated signal transduction"/>
    <property type="evidence" value="ECO:0007669"/>
    <property type="project" value="InterPro"/>
</dbReference>
<dbReference type="CDD" id="cd00157">
    <property type="entry name" value="Rho"/>
    <property type="match status" value="1"/>
</dbReference>
<evidence type="ECO:0000256" key="2">
    <source>
        <dbReference type="ARBA" id="ARBA00023134"/>
    </source>
</evidence>
<evidence type="ECO:0000256" key="1">
    <source>
        <dbReference type="ARBA" id="ARBA00022741"/>
    </source>
</evidence>
<dbReference type="SUPFAM" id="SSF52540">
    <property type="entry name" value="P-loop containing nucleoside triphosphate hydrolases"/>
    <property type="match status" value="1"/>
</dbReference>
<reference evidence="3" key="1">
    <citation type="submission" date="2014-12" db="EMBL/GenBank/DDBJ databases">
        <title>Insight into the proteome of Arion vulgaris.</title>
        <authorList>
            <person name="Aradska J."/>
            <person name="Bulat T."/>
            <person name="Smidak R."/>
            <person name="Sarate P."/>
            <person name="Gangsoo J."/>
            <person name="Sialana F."/>
            <person name="Bilban M."/>
            <person name="Lubec G."/>
        </authorList>
    </citation>
    <scope>NUCLEOTIDE SEQUENCE</scope>
    <source>
        <tissue evidence="3">Skin</tissue>
    </source>
</reference>
<dbReference type="InterPro" id="IPR027417">
    <property type="entry name" value="P-loop_NTPase"/>
</dbReference>
<name>A0A0B6XYF3_9EUPU</name>
<keyword evidence="1" id="KW-0547">Nucleotide-binding</keyword>
<dbReference type="SMART" id="SM00175">
    <property type="entry name" value="RAB"/>
    <property type="match status" value="1"/>
</dbReference>
<gene>
    <name evidence="3" type="primary">ORF6407</name>
</gene>
<sequence length="193" mass="21826">MQSIKCVVVGDGAVGKTCMLVAYATNKFPMQYVSTVFDNYAVTVTVRGEAYTLCLYDTAGQTEYDRLRPLAYTHTHVFIVCFSVISPSSLENVKQKWIPEVIRYCPTTPILLVGTQTDLRNDIQELKQLAKNKQKPLSLEDGRRAARDLKAVSYLECSALTTEGLKDVFDEVVLIAAENRQYKKQRRFQCIIL</sequence>
<evidence type="ECO:0008006" key="4">
    <source>
        <dbReference type="Google" id="ProtNLM"/>
    </source>
</evidence>